<dbReference type="RefSeq" id="WP_197641729.1">
    <property type="nucleotide sequence ID" value="NZ_JAEACP010000001.1"/>
</dbReference>
<dbReference type="InterPro" id="IPR058625">
    <property type="entry name" value="MdtA-like_BSH"/>
</dbReference>
<evidence type="ECO:0000256" key="2">
    <source>
        <dbReference type="ARBA" id="ARBA00009477"/>
    </source>
</evidence>
<dbReference type="Pfam" id="PF25917">
    <property type="entry name" value="BSH_RND"/>
    <property type="match status" value="1"/>
</dbReference>
<comment type="caution">
    <text evidence="8">The sequence shown here is derived from an EMBL/GenBank/DDBJ whole genome shotgun (WGS) entry which is preliminary data.</text>
</comment>
<feature type="coiled-coil region" evidence="4">
    <location>
        <begin position="123"/>
        <end position="188"/>
    </location>
</feature>
<evidence type="ECO:0000259" key="6">
    <source>
        <dbReference type="Pfam" id="PF25917"/>
    </source>
</evidence>
<dbReference type="Pfam" id="PF25954">
    <property type="entry name" value="Beta-barrel_RND_2"/>
    <property type="match status" value="1"/>
</dbReference>
<dbReference type="NCBIfam" id="TIGR01730">
    <property type="entry name" value="RND_mfp"/>
    <property type="match status" value="1"/>
</dbReference>
<feature type="domain" description="Multidrug resistance protein MdtA-like barrel-sandwich hybrid" evidence="6">
    <location>
        <begin position="75"/>
        <end position="228"/>
    </location>
</feature>
<evidence type="ECO:0000313" key="8">
    <source>
        <dbReference type="EMBL" id="MFC3087326.1"/>
    </source>
</evidence>
<name>A0ABV7DY99_9RHOB</name>
<evidence type="ECO:0000256" key="5">
    <source>
        <dbReference type="SAM" id="Phobius"/>
    </source>
</evidence>
<proteinExistence type="inferred from homology"/>
<evidence type="ECO:0000256" key="4">
    <source>
        <dbReference type="SAM" id="Coils"/>
    </source>
</evidence>
<dbReference type="SUPFAM" id="SSF111369">
    <property type="entry name" value="HlyD-like secretion proteins"/>
    <property type="match status" value="1"/>
</dbReference>
<reference evidence="9" key="1">
    <citation type="journal article" date="2019" name="Int. J. Syst. Evol. Microbiol.">
        <title>The Global Catalogue of Microorganisms (GCM) 10K type strain sequencing project: providing services to taxonomists for standard genome sequencing and annotation.</title>
        <authorList>
            <consortium name="The Broad Institute Genomics Platform"/>
            <consortium name="The Broad Institute Genome Sequencing Center for Infectious Disease"/>
            <person name="Wu L."/>
            <person name="Ma J."/>
        </authorList>
    </citation>
    <scope>NUCLEOTIDE SEQUENCE [LARGE SCALE GENOMIC DNA]</scope>
    <source>
        <strain evidence="9">KCTC 62102</strain>
    </source>
</reference>
<feature type="domain" description="CusB-like beta-barrel" evidence="7">
    <location>
        <begin position="241"/>
        <end position="314"/>
    </location>
</feature>
<evidence type="ECO:0000259" key="7">
    <source>
        <dbReference type="Pfam" id="PF25954"/>
    </source>
</evidence>
<dbReference type="Proteomes" id="UP001595445">
    <property type="component" value="Unassembled WGS sequence"/>
</dbReference>
<sequence>MSERQREIEAVLGLGRPQRGRIWWALAAVLALGGLGAWYLAQRSAGVGIAYATQAVVRGDLVVTVTATGSVEPTNMVDISSELSGTLKEVLVDFNDRVETGQVLARLDTANLEAKVAVQRANLRAADARVARAQATLNEVETNFDTSRQLDERGVTSRQSLDTARAALDRARADLEIAEADVALSSANLRLAETELAKACICSPITGVVLDRQADTGQIVAASLSAPVLFTVAEDLTRMELQVAVDEADIGRLEIGDAATFTVDAYDTRTFPAEIARIRYAPQTAEGVVTYLATLDVDNSHLALRPGMTATAEIVVSKVGDALLVPNAALRFRPAVTAAEEEEGGGSGLLGLIMPRRPSLPDAPRAADAVWVLRAGQPVEVAIEPGDSDGQLTEIRSGGLTEGDLVIIGQDG</sequence>
<dbReference type="Gene3D" id="2.40.30.170">
    <property type="match status" value="1"/>
</dbReference>
<comment type="subcellular location">
    <subcellularLocation>
        <location evidence="1">Cell envelope</location>
    </subcellularLocation>
</comment>
<dbReference type="Gene3D" id="1.10.287.470">
    <property type="entry name" value="Helix hairpin bin"/>
    <property type="match status" value="1"/>
</dbReference>
<organism evidence="8 9">
    <name type="scientific">Tabrizicola soli</name>
    <dbReference type="NCBI Taxonomy" id="2185115"/>
    <lineage>
        <taxon>Bacteria</taxon>
        <taxon>Pseudomonadati</taxon>
        <taxon>Pseudomonadota</taxon>
        <taxon>Alphaproteobacteria</taxon>
        <taxon>Rhodobacterales</taxon>
        <taxon>Paracoccaceae</taxon>
        <taxon>Tabrizicola</taxon>
    </lineage>
</organism>
<dbReference type="InterPro" id="IPR058792">
    <property type="entry name" value="Beta-barrel_RND_2"/>
</dbReference>
<protein>
    <submittedName>
        <fullName evidence="8">Efflux RND transporter periplasmic adaptor subunit</fullName>
    </submittedName>
</protein>
<dbReference type="InterPro" id="IPR050465">
    <property type="entry name" value="UPF0194_transport"/>
</dbReference>
<dbReference type="PRINTS" id="PR01490">
    <property type="entry name" value="RTXTOXIND"/>
</dbReference>
<evidence type="ECO:0000256" key="1">
    <source>
        <dbReference type="ARBA" id="ARBA00004196"/>
    </source>
</evidence>
<dbReference type="InterPro" id="IPR006143">
    <property type="entry name" value="RND_pump_MFP"/>
</dbReference>
<dbReference type="PANTHER" id="PTHR32347:SF14">
    <property type="entry name" value="EFFLUX SYSTEM COMPONENT YKNX-RELATED"/>
    <property type="match status" value="1"/>
</dbReference>
<comment type="similarity">
    <text evidence="2">Belongs to the membrane fusion protein (MFP) (TC 8.A.1) family.</text>
</comment>
<keyword evidence="9" id="KW-1185">Reference proteome</keyword>
<dbReference type="Gene3D" id="2.40.50.100">
    <property type="match status" value="1"/>
</dbReference>
<evidence type="ECO:0000313" key="9">
    <source>
        <dbReference type="Proteomes" id="UP001595445"/>
    </source>
</evidence>
<keyword evidence="5" id="KW-0472">Membrane</keyword>
<dbReference type="EMBL" id="JBHRSM010000025">
    <property type="protein sequence ID" value="MFC3087326.1"/>
    <property type="molecule type" value="Genomic_DNA"/>
</dbReference>
<feature type="transmembrane region" description="Helical" evidence="5">
    <location>
        <begin position="21"/>
        <end position="41"/>
    </location>
</feature>
<gene>
    <name evidence="8" type="ORF">ACFOD6_14835</name>
</gene>
<evidence type="ECO:0000256" key="3">
    <source>
        <dbReference type="ARBA" id="ARBA00023054"/>
    </source>
</evidence>
<keyword evidence="3 4" id="KW-0175">Coiled coil</keyword>
<keyword evidence="5" id="KW-1133">Transmembrane helix</keyword>
<keyword evidence="5" id="KW-0812">Transmembrane</keyword>
<accession>A0ABV7DY99</accession>
<dbReference type="PANTHER" id="PTHR32347">
    <property type="entry name" value="EFFLUX SYSTEM COMPONENT YKNX-RELATED"/>
    <property type="match status" value="1"/>
</dbReference>